<evidence type="ECO:0000256" key="10">
    <source>
        <dbReference type="SAM" id="SignalP"/>
    </source>
</evidence>
<keyword evidence="6" id="KW-1015">Disulfide bond</keyword>
<feature type="compositionally biased region" description="Low complexity" evidence="9">
    <location>
        <begin position="87"/>
        <end position="100"/>
    </location>
</feature>
<dbReference type="SUPFAM" id="SSF53933">
    <property type="entry name" value="Microbial ribonucleases"/>
    <property type="match status" value="1"/>
</dbReference>
<dbReference type="EC" id="4.6.1.24" evidence="2"/>
<feature type="compositionally biased region" description="Polar residues" evidence="9">
    <location>
        <begin position="76"/>
        <end position="85"/>
    </location>
</feature>
<protein>
    <recommendedName>
        <fullName evidence="2">ribonuclease T1</fullName>
        <ecNumber evidence="2">4.6.1.24</ecNumber>
    </recommendedName>
</protein>
<keyword evidence="7" id="KW-0456">Lyase</keyword>
<accession>A0A517LNT4</accession>
<gene>
    <name evidence="11" type="ORF">FKW77_004532</name>
</gene>
<evidence type="ECO:0000256" key="1">
    <source>
        <dbReference type="ARBA" id="ARBA00009006"/>
    </source>
</evidence>
<dbReference type="EMBL" id="CP042201">
    <property type="protein sequence ID" value="QDS77302.1"/>
    <property type="molecule type" value="Genomic_DNA"/>
</dbReference>
<dbReference type="Gene3D" id="3.10.450.30">
    <property type="entry name" value="Microbial ribonucleases"/>
    <property type="match status" value="1"/>
</dbReference>
<evidence type="ECO:0000256" key="9">
    <source>
        <dbReference type="SAM" id="MobiDB-lite"/>
    </source>
</evidence>
<organism evidence="11 12">
    <name type="scientific">Venturia effusa</name>
    <dbReference type="NCBI Taxonomy" id="50376"/>
    <lineage>
        <taxon>Eukaryota</taxon>
        <taxon>Fungi</taxon>
        <taxon>Dikarya</taxon>
        <taxon>Ascomycota</taxon>
        <taxon>Pezizomycotina</taxon>
        <taxon>Dothideomycetes</taxon>
        <taxon>Pleosporomycetidae</taxon>
        <taxon>Venturiales</taxon>
        <taxon>Venturiaceae</taxon>
        <taxon>Venturia</taxon>
    </lineage>
</organism>
<dbReference type="AlphaFoldDB" id="A0A517LNT4"/>
<dbReference type="PANTHER" id="PTHR42104">
    <property type="entry name" value="EXTRACELLULAR GUANYL-SPECIFIC RIBONUCLEASE RNTA (AFU_ORTHOLOGUE AFUA_4G03230)"/>
    <property type="match status" value="1"/>
</dbReference>
<dbReference type="STRING" id="50376.A0A517LNT4"/>
<keyword evidence="3" id="KW-0540">Nuclease</keyword>
<evidence type="ECO:0000313" key="11">
    <source>
        <dbReference type="EMBL" id="QDS77302.1"/>
    </source>
</evidence>
<evidence type="ECO:0000256" key="3">
    <source>
        <dbReference type="ARBA" id="ARBA00022722"/>
    </source>
</evidence>
<feature type="signal peptide" evidence="10">
    <location>
        <begin position="1"/>
        <end position="21"/>
    </location>
</feature>
<dbReference type="GO" id="GO:0003723">
    <property type="term" value="F:RNA binding"/>
    <property type="evidence" value="ECO:0007669"/>
    <property type="project" value="InterPro"/>
</dbReference>
<dbReference type="PANTHER" id="PTHR42104:SF1">
    <property type="entry name" value="EXTRACELLULAR GUANYL-SPECIFIC RIBONUCLEASE RNTA (AFU_ORTHOLOGUE AFUA_4G03230)"/>
    <property type="match status" value="1"/>
</dbReference>
<feature type="chain" id="PRO_5021821997" description="ribonuclease T1" evidence="10">
    <location>
        <begin position="22"/>
        <end position="291"/>
    </location>
</feature>
<evidence type="ECO:0000256" key="7">
    <source>
        <dbReference type="ARBA" id="ARBA00023239"/>
    </source>
</evidence>
<comment type="catalytic activity">
    <reaction evidence="8">
        <text>[RNA] containing guanosine + H2O = an [RNA fragment]-3'-guanosine-3'-phosphate + a 5'-hydroxy-ribonucleotide-3'-[RNA fragment].</text>
        <dbReference type="EC" id="4.6.1.24"/>
    </reaction>
</comment>
<dbReference type="Pfam" id="PF00545">
    <property type="entry name" value="Ribonuclease"/>
    <property type="match status" value="1"/>
</dbReference>
<dbReference type="GO" id="GO:0046589">
    <property type="term" value="F:ribonuclease T1 activity"/>
    <property type="evidence" value="ECO:0007669"/>
    <property type="project" value="UniProtKB-EC"/>
</dbReference>
<evidence type="ECO:0000256" key="6">
    <source>
        <dbReference type="ARBA" id="ARBA00023157"/>
    </source>
</evidence>
<reference evidence="11 12" key="1">
    <citation type="submission" date="2019-07" db="EMBL/GenBank/DDBJ databases">
        <title>Finished genome of Venturia effusa.</title>
        <authorList>
            <person name="Young C.A."/>
            <person name="Cox M.P."/>
            <person name="Ganley A.R.D."/>
            <person name="David W.J."/>
        </authorList>
    </citation>
    <scope>NUCLEOTIDE SEQUENCE [LARGE SCALE GENOMIC DNA]</scope>
    <source>
        <strain evidence="12">albino</strain>
    </source>
</reference>
<keyword evidence="12" id="KW-1185">Reference proteome</keyword>
<evidence type="ECO:0000256" key="5">
    <source>
        <dbReference type="ARBA" id="ARBA00022801"/>
    </source>
</evidence>
<evidence type="ECO:0000256" key="2">
    <source>
        <dbReference type="ARBA" id="ARBA00012549"/>
    </source>
</evidence>
<feature type="region of interest" description="Disordered" evidence="9">
    <location>
        <begin position="22"/>
        <end position="177"/>
    </location>
</feature>
<name>A0A517LNT4_9PEZI</name>
<keyword evidence="10" id="KW-0732">Signal</keyword>
<dbReference type="GO" id="GO:0016787">
    <property type="term" value="F:hydrolase activity"/>
    <property type="evidence" value="ECO:0007669"/>
    <property type="project" value="UniProtKB-KW"/>
</dbReference>
<dbReference type="OrthoDB" id="3943710at2759"/>
<keyword evidence="5" id="KW-0378">Hydrolase</keyword>
<proteinExistence type="inferred from homology"/>
<dbReference type="PRINTS" id="PR01217">
    <property type="entry name" value="PRICHEXTENSN"/>
</dbReference>
<dbReference type="InterPro" id="IPR016191">
    <property type="entry name" value="Ribonuclease/ribotoxin"/>
</dbReference>
<feature type="compositionally biased region" description="Low complexity" evidence="9">
    <location>
        <begin position="121"/>
        <end position="135"/>
    </location>
</feature>
<evidence type="ECO:0000313" key="12">
    <source>
        <dbReference type="Proteomes" id="UP000316270"/>
    </source>
</evidence>
<dbReference type="Proteomes" id="UP000316270">
    <property type="component" value="Chromosome 17"/>
</dbReference>
<comment type="similarity">
    <text evidence="1">Belongs to the ribonuclease N1/T1 family.</text>
</comment>
<dbReference type="InterPro" id="IPR000026">
    <property type="entry name" value="N1-like"/>
</dbReference>
<keyword evidence="4" id="KW-0255">Endonuclease</keyword>
<evidence type="ECO:0000256" key="8">
    <source>
        <dbReference type="ARBA" id="ARBA00034015"/>
    </source>
</evidence>
<feature type="compositionally biased region" description="Pro residues" evidence="9">
    <location>
        <begin position="136"/>
        <end position="156"/>
    </location>
</feature>
<evidence type="ECO:0000256" key="4">
    <source>
        <dbReference type="ARBA" id="ARBA00022759"/>
    </source>
</evidence>
<feature type="compositionally biased region" description="Polar residues" evidence="9">
    <location>
        <begin position="38"/>
        <end position="50"/>
    </location>
</feature>
<sequence length="291" mass="31671">MVELKSLIALLPFLFSYLASAEPEANPEPQWWDGGNSNGNKQQDGKQSGQSTGGWGNPYQPYQNTPFQQDPRPGSNPFQNGQPNIAPTPTTNQPTPTTPTHDPDDDEPSNPRWTPPPNWGPRTTPFGPTTPQTPLITPPAPTPPQQPPPPPPPPKPTGTRPDYCTNPDLICTTTGQGPKEPIPYAVTCGKTRFNEYDVSNALNTGCYWFKKGTTIAGTEFPRVFDNEAGRFDFGVVKAPFWEFPLIESAGFVSGPPGPHRVIFSTPDCFLAGEITSEGQKAGVYTECTEEF</sequence>